<keyword evidence="4" id="KW-1185">Reference proteome</keyword>
<dbReference type="EMBL" id="JAOWKW010000002">
    <property type="protein sequence ID" value="MCV2877744.1"/>
    <property type="molecule type" value="Genomic_DNA"/>
</dbReference>
<gene>
    <name evidence="3" type="ORF">OE699_02675</name>
</gene>
<evidence type="ECO:0000256" key="2">
    <source>
        <dbReference type="SAM" id="SignalP"/>
    </source>
</evidence>
<comment type="caution">
    <text evidence="3">The sequence shown here is derived from an EMBL/GenBank/DDBJ whole genome shotgun (WGS) entry which is preliminary data.</text>
</comment>
<evidence type="ECO:0000313" key="4">
    <source>
        <dbReference type="Proteomes" id="UP001526166"/>
    </source>
</evidence>
<name>A0ABT2ZVH3_9RHOB</name>
<evidence type="ECO:0000313" key="3">
    <source>
        <dbReference type="EMBL" id="MCV2877744.1"/>
    </source>
</evidence>
<evidence type="ECO:0008006" key="5">
    <source>
        <dbReference type="Google" id="ProtNLM"/>
    </source>
</evidence>
<reference evidence="3 4" key="1">
    <citation type="submission" date="2022-10" db="EMBL/GenBank/DDBJ databases">
        <title>Sinirhodobacter sp. nov., isolated from ocean surface sediments.</title>
        <authorList>
            <person name="He W."/>
            <person name="Wang L."/>
            <person name="Zhang D.-F."/>
        </authorList>
    </citation>
    <scope>NUCLEOTIDE SEQUENCE [LARGE SCALE GENOMIC DNA]</scope>
    <source>
        <strain evidence="3 4">WL0115</strain>
    </source>
</reference>
<feature type="chain" id="PRO_5045053385" description="DUF2846 domain-containing protein" evidence="2">
    <location>
        <begin position="21"/>
        <end position="183"/>
    </location>
</feature>
<organism evidence="3 4">
    <name type="scientific">Sedimentimonas flavescens</name>
    <dbReference type="NCBI Taxonomy" id="2851012"/>
    <lineage>
        <taxon>Bacteria</taxon>
        <taxon>Pseudomonadati</taxon>
        <taxon>Pseudomonadota</taxon>
        <taxon>Alphaproteobacteria</taxon>
        <taxon>Rhodobacterales</taxon>
        <taxon>Rhodobacter group</taxon>
        <taxon>Sedimentimonas</taxon>
    </lineage>
</organism>
<keyword evidence="2" id="KW-0732">Signal</keyword>
<evidence type="ECO:0000256" key="1">
    <source>
        <dbReference type="SAM" id="MobiDB-lite"/>
    </source>
</evidence>
<dbReference type="Proteomes" id="UP001526166">
    <property type="component" value="Unassembled WGS sequence"/>
</dbReference>
<proteinExistence type="predicted"/>
<protein>
    <recommendedName>
        <fullName evidence="5">DUF2846 domain-containing protein</fullName>
    </recommendedName>
</protein>
<feature type="region of interest" description="Disordered" evidence="1">
    <location>
        <begin position="154"/>
        <end position="175"/>
    </location>
</feature>
<sequence length="183" mass="19900">MTRLFALMLVLALSPAAAQAEGARPEGLLWSETDLPRTFPLVVQTAPGGDYLLVLRDPATGQDVLGAYIRGGAFFRVLVPPGSYSLQFAAGTEWQGEQALFGTQTRRFVLDPPLHFGVEGVGRKRGNIVDLRDLGDVSSKPIALCQRFALNPETFDPQAGSPPDPREDPFTAPEYTLRSRICD</sequence>
<accession>A0ABT2ZVH3</accession>
<feature type="signal peptide" evidence="2">
    <location>
        <begin position="1"/>
        <end position="20"/>
    </location>
</feature>
<dbReference type="RefSeq" id="WP_263847030.1">
    <property type="nucleotide sequence ID" value="NZ_JAOWKW010000002.1"/>
</dbReference>